<dbReference type="AlphaFoldDB" id="A0A9E7KT93"/>
<organism evidence="1 2">
    <name type="scientific">Musa troglodytarum</name>
    <name type="common">fe'i banana</name>
    <dbReference type="NCBI Taxonomy" id="320322"/>
    <lineage>
        <taxon>Eukaryota</taxon>
        <taxon>Viridiplantae</taxon>
        <taxon>Streptophyta</taxon>
        <taxon>Embryophyta</taxon>
        <taxon>Tracheophyta</taxon>
        <taxon>Spermatophyta</taxon>
        <taxon>Magnoliopsida</taxon>
        <taxon>Liliopsida</taxon>
        <taxon>Zingiberales</taxon>
        <taxon>Musaceae</taxon>
        <taxon>Musa</taxon>
    </lineage>
</organism>
<dbReference type="EMBL" id="CP097510">
    <property type="protein sequence ID" value="URE31117.1"/>
    <property type="molecule type" value="Genomic_DNA"/>
</dbReference>
<dbReference type="OrthoDB" id="79252at2759"/>
<accession>A0A9E7KT93</accession>
<gene>
    <name evidence="1" type="ORF">MUK42_13051</name>
</gene>
<evidence type="ECO:0000313" key="1">
    <source>
        <dbReference type="EMBL" id="URE31117.1"/>
    </source>
</evidence>
<protein>
    <submittedName>
        <fullName evidence="1">Uncharacterized protein</fullName>
    </submittedName>
</protein>
<reference evidence="1" key="1">
    <citation type="submission" date="2022-05" db="EMBL/GenBank/DDBJ databases">
        <title>The Musa troglodytarum L. genome provides insights into the mechanism of non-climacteric behaviour and enrichment of carotenoids.</title>
        <authorList>
            <person name="Wang J."/>
        </authorList>
    </citation>
    <scope>NUCLEOTIDE SEQUENCE</scope>
    <source>
        <tissue evidence="1">Leaf</tissue>
    </source>
</reference>
<name>A0A9E7KT93_9LILI</name>
<proteinExistence type="predicted"/>
<sequence length="191" mass="22035">MRKSKFHKDKDIQIEGAVFRGLENGDQKEEILLESFMLQSEAMSCSNKLKRPSLDNYTEISSVLQMKRRNTMKIRVKFEKPDRLRTVTVLDETCLLLHHPRLVFRRKNKVDVMRDVICNSCENREMGRMLGQKYQQSPDDLTIILASGEGGKSDPFSSFEISITQLLPDHDGDHKSHEVACGFLNPFAKEF</sequence>
<evidence type="ECO:0000313" key="2">
    <source>
        <dbReference type="Proteomes" id="UP001055439"/>
    </source>
</evidence>
<dbReference type="Proteomes" id="UP001055439">
    <property type="component" value="Chromosome 8"/>
</dbReference>
<keyword evidence="2" id="KW-1185">Reference proteome</keyword>